<evidence type="ECO:0000313" key="2">
    <source>
        <dbReference type="Proteomes" id="UP000184406"/>
    </source>
</evidence>
<gene>
    <name evidence="1" type="ORF">SAMN03080594_1131</name>
</gene>
<dbReference type="AlphaFoldDB" id="A0A1M5H5L0"/>
<evidence type="ECO:0000313" key="1">
    <source>
        <dbReference type="EMBL" id="SHG11291.1"/>
    </source>
</evidence>
<feature type="non-terminal residue" evidence="1">
    <location>
        <position position="419"/>
    </location>
</feature>
<reference evidence="2" key="1">
    <citation type="submission" date="2016-11" db="EMBL/GenBank/DDBJ databases">
        <authorList>
            <person name="Varghese N."/>
            <person name="Submissions S."/>
        </authorList>
    </citation>
    <scope>NUCLEOTIDE SEQUENCE [LARGE SCALE GENOMIC DNA]</scope>
    <source>
        <strain evidence="2">DSM 17539</strain>
    </source>
</reference>
<name>A0A1M5H5L0_9FLAO</name>
<dbReference type="EMBL" id="FQUX01000013">
    <property type="protein sequence ID" value="SHG11291.1"/>
    <property type="molecule type" value="Genomic_DNA"/>
</dbReference>
<dbReference type="Proteomes" id="UP000184406">
    <property type="component" value="Unassembled WGS sequence"/>
</dbReference>
<proteinExistence type="predicted"/>
<sequence length="419" mass="41964">DVAGSGLVQNATTGALEVDGTAITGDGDITSSDLTVGGDANALLGDVTLEIAAGAVGTTELAADAVTNAKLADDAVQTENILSGGNDKVLVTDVVGTVAWVDKSSFDAIADQITITGVGTTLDPFKVEDLSIVTAKLADGAVTTVKLGDDAVTNAKLADNAVQTENILSGGNDKVLVTDAVGTVEWIDKSSFAAIADQVTITGAGTSGDPFKVEDLSIVTAKLGADAVTNAKLADNAVQTENILSGGNDKVLVTDAVGTVVWVDKSSFAVLADQVTITGLGTTLDPFKVEDLSIVNSKLGPDAVTNAKLADDAVQLENIADGTASGQVMQWDGTDWILVDLGSVTVTENDGVIGNEVTNATDGTLIRSGAGTTVSPYTLDVATGGITVNELADDAVTAAKINADVAGSGLVQNATTGAL</sequence>
<protein>
    <submittedName>
        <fullName evidence="1">Uncharacterized protein</fullName>
    </submittedName>
</protein>
<organism evidence="1 2">
    <name type="scientific">Arenibacter palladensis</name>
    <dbReference type="NCBI Taxonomy" id="237373"/>
    <lineage>
        <taxon>Bacteria</taxon>
        <taxon>Pseudomonadati</taxon>
        <taxon>Bacteroidota</taxon>
        <taxon>Flavobacteriia</taxon>
        <taxon>Flavobacteriales</taxon>
        <taxon>Flavobacteriaceae</taxon>
        <taxon>Arenibacter</taxon>
    </lineage>
</organism>
<keyword evidence="2" id="KW-1185">Reference proteome</keyword>
<accession>A0A1M5H5L0</accession>
<feature type="non-terminal residue" evidence="1">
    <location>
        <position position="1"/>
    </location>
</feature>